<dbReference type="SUPFAM" id="SSF103473">
    <property type="entry name" value="MFS general substrate transporter"/>
    <property type="match status" value="1"/>
</dbReference>
<dbReference type="PANTHER" id="PTHR24064">
    <property type="entry name" value="SOLUTE CARRIER FAMILY 22 MEMBER"/>
    <property type="match status" value="1"/>
</dbReference>
<evidence type="ECO:0000256" key="2">
    <source>
        <dbReference type="ARBA" id="ARBA00022692"/>
    </source>
</evidence>
<feature type="transmembrane region" description="Helical" evidence="6">
    <location>
        <begin position="111"/>
        <end position="139"/>
    </location>
</feature>
<dbReference type="PROSITE" id="PS50850">
    <property type="entry name" value="MFS"/>
    <property type="match status" value="1"/>
</dbReference>
<accession>A0ABQ0KZ57</accession>
<evidence type="ECO:0000256" key="6">
    <source>
        <dbReference type="SAM" id="Phobius"/>
    </source>
</evidence>
<dbReference type="InterPro" id="IPR005828">
    <property type="entry name" value="MFS_sugar_transport-like"/>
</dbReference>
<keyword evidence="9" id="KW-1185">Reference proteome</keyword>
<evidence type="ECO:0000256" key="5">
    <source>
        <dbReference type="SAM" id="MobiDB-lite"/>
    </source>
</evidence>
<feature type="region of interest" description="Disordered" evidence="5">
    <location>
        <begin position="150"/>
        <end position="175"/>
    </location>
</feature>
<evidence type="ECO:0000313" key="9">
    <source>
        <dbReference type="Proteomes" id="UP000815677"/>
    </source>
</evidence>
<dbReference type="Proteomes" id="UP000815677">
    <property type="component" value="Unassembled WGS sequence"/>
</dbReference>
<reference evidence="8" key="1">
    <citation type="submission" date="2014-09" db="EMBL/GenBank/DDBJ databases">
        <title>Genome sequence of the luminous mushroom Mycena chlorophos for searching fungal bioluminescence genes.</title>
        <authorList>
            <person name="Tanaka Y."/>
            <person name="Kasuga D."/>
            <person name="Oba Y."/>
            <person name="Hase S."/>
            <person name="Sato K."/>
            <person name="Oba Y."/>
            <person name="Sakakibara Y."/>
        </authorList>
    </citation>
    <scope>NUCLEOTIDE SEQUENCE</scope>
</reference>
<dbReference type="Gene3D" id="1.20.1250.20">
    <property type="entry name" value="MFS general substrate transporter like domains"/>
    <property type="match status" value="2"/>
</dbReference>
<feature type="region of interest" description="Disordered" evidence="5">
    <location>
        <begin position="62"/>
        <end position="81"/>
    </location>
</feature>
<name>A0ABQ0KZ57_MYCCL</name>
<evidence type="ECO:0000256" key="1">
    <source>
        <dbReference type="ARBA" id="ARBA00004141"/>
    </source>
</evidence>
<feature type="transmembrane region" description="Helical" evidence="6">
    <location>
        <begin position="198"/>
        <end position="219"/>
    </location>
</feature>
<feature type="domain" description="Major facilitator superfamily (MFS) profile" evidence="7">
    <location>
        <begin position="33"/>
        <end position="461"/>
    </location>
</feature>
<feature type="transmembrane region" description="Helical" evidence="6">
    <location>
        <begin position="437"/>
        <end position="456"/>
    </location>
</feature>
<sequence length="495" mass="54477">MVKDADIRFTLNEHRRAALLVAEIENAKFSSPSSQVLVSSRMHTTYSPSTLPRRCSVMSTGTVQRRPQANSPRTTISTSRSQPPVDTLFEQLFFGWLADVVGRKRMYGVELVIITVCTFAQAIAGGAHAISIIGALLALRSRPSSLPLASVAGSSRPSSLRKDGAVLPQHSSRSSSWSHSRTKILAEPALDQLNHIDYMWRILIGFDCIPAAIALYFRLTIPETPRFTMDIERNVVRATDDIGNALAGNEFNHDPDALVQRIEAPRASWADFCAYFGKWEDGRVLLGTALDTAFYGLGLNSLYNVAIGNLILAAAGLIPDYYACFFLIDSWGRRPIQLMGFIVLTALFAIMGFGYDKLVQTTAGKDLFVFLYFLRNFFSGFGPNTTTSVAPGKVFPTRYRSTAHGISAASGKLGAIIAQVGFSRLANIGGPNAFVKHLLEIFAFFMLIGVFSTLLLPETKQRTLEELSNEKQEDIVRAGVQARHIELKDFGDLRH</sequence>
<dbReference type="Pfam" id="PF00083">
    <property type="entry name" value="Sugar_tr"/>
    <property type="match status" value="1"/>
</dbReference>
<comment type="subcellular location">
    <subcellularLocation>
        <location evidence="1">Membrane</location>
        <topology evidence="1">Multi-pass membrane protein</topology>
    </subcellularLocation>
</comment>
<gene>
    <name evidence="8" type="ORF">MCHLO_00507</name>
</gene>
<feature type="transmembrane region" description="Helical" evidence="6">
    <location>
        <begin position="335"/>
        <end position="355"/>
    </location>
</feature>
<protein>
    <submittedName>
        <fullName evidence="8">Phosphate transporter</fullName>
    </submittedName>
</protein>
<evidence type="ECO:0000256" key="3">
    <source>
        <dbReference type="ARBA" id="ARBA00022989"/>
    </source>
</evidence>
<organism evidence="8 9">
    <name type="scientific">Mycena chlorophos</name>
    <name type="common">Agaric fungus</name>
    <name type="synonym">Agaricus chlorophos</name>
    <dbReference type="NCBI Taxonomy" id="658473"/>
    <lineage>
        <taxon>Eukaryota</taxon>
        <taxon>Fungi</taxon>
        <taxon>Dikarya</taxon>
        <taxon>Basidiomycota</taxon>
        <taxon>Agaricomycotina</taxon>
        <taxon>Agaricomycetes</taxon>
        <taxon>Agaricomycetidae</taxon>
        <taxon>Agaricales</taxon>
        <taxon>Marasmiineae</taxon>
        <taxon>Mycenaceae</taxon>
        <taxon>Mycena</taxon>
    </lineage>
</organism>
<dbReference type="InterPro" id="IPR036259">
    <property type="entry name" value="MFS_trans_sf"/>
</dbReference>
<evidence type="ECO:0000313" key="8">
    <source>
        <dbReference type="EMBL" id="GAT42806.1"/>
    </source>
</evidence>
<evidence type="ECO:0000256" key="4">
    <source>
        <dbReference type="ARBA" id="ARBA00023136"/>
    </source>
</evidence>
<keyword evidence="4 6" id="KW-0472">Membrane</keyword>
<dbReference type="InterPro" id="IPR020846">
    <property type="entry name" value="MFS_dom"/>
</dbReference>
<evidence type="ECO:0000259" key="7">
    <source>
        <dbReference type="PROSITE" id="PS50850"/>
    </source>
</evidence>
<keyword evidence="2 6" id="KW-0812">Transmembrane</keyword>
<keyword evidence="3 6" id="KW-1133">Transmembrane helix</keyword>
<proteinExistence type="predicted"/>
<dbReference type="EMBL" id="DF838281">
    <property type="protein sequence ID" value="GAT42806.1"/>
    <property type="molecule type" value="Genomic_DNA"/>
</dbReference>